<dbReference type="InterPro" id="IPR036259">
    <property type="entry name" value="MFS_trans_sf"/>
</dbReference>
<evidence type="ECO:0000256" key="1">
    <source>
        <dbReference type="SAM" id="Phobius"/>
    </source>
</evidence>
<feature type="transmembrane region" description="Helical" evidence="1">
    <location>
        <begin position="70"/>
        <end position="91"/>
    </location>
</feature>
<protein>
    <recommendedName>
        <fullName evidence="3">Major facilitator superfamily (MFS) profile domain-containing protein</fullName>
    </recommendedName>
</protein>
<organism evidence="2">
    <name type="scientific">marine metagenome</name>
    <dbReference type="NCBI Taxonomy" id="408172"/>
    <lineage>
        <taxon>unclassified sequences</taxon>
        <taxon>metagenomes</taxon>
        <taxon>ecological metagenomes</taxon>
    </lineage>
</organism>
<evidence type="ECO:0008006" key="3">
    <source>
        <dbReference type="Google" id="ProtNLM"/>
    </source>
</evidence>
<keyword evidence="1" id="KW-1133">Transmembrane helix</keyword>
<keyword evidence="1" id="KW-0812">Transmembrane</keyword>
<dbReference type="EMBL" id="UINC01078289">
    <property type="protein sequence ID" value="SVC19223.1"/>
    <property type="molecule type" value="Genomic_DNA"/>
</dbReference>
<name>A0A382K6S2_9ZZZZ</name>
<sequence length="104" mass="11204">MGHNISLLTLVIGLDNLSQGIATAAFIAYLSSLTNVSYSATQYALFSSVMVLFPKFLGGFSGVMVDSIGYSYFFMITAAMGIPVLIFIVLANRWIPSSGYRTSN</sequence>
<keyword evidence="1" id="KW-0472">Membrane</keyword>
<feature type="transmembrane region" description="Helical" evidence="1">
    <location>
        <begin position="43"/>
        <end position="64"/>
    </location>
</feature>
<reference evidence="2" key="1">
    <citation type="submission" date="2018-05" db="EMBL/GenBank/DDBJ databases">
        <authorList>
            <person name="Lanie J.A."/>
            <person name="Ng W.-L."/>
            <person name="Kazmierczak K.M."/>
            <person name="Andrzejewski T.M."/>
            <person name="Davidsen T.M."/>
            <person name="Wayne K.J."/>
            <person name="Tettelin H."/>
            <person name="Glass J.I."/>
            <person name="Rusch D."/>
            <person name="Podicherti R."/>
            <person name="Tsui H.-C.T."/>
            <person name="Winkler M.E."/>
        </authorList>
    </citation>
    <scope>NUCLEOTIDE SEQUENCE</scope>
</reference>
<dbReference type="SUPFAM" id="SSF103473">
    <property type="entry name" value="MFS general substrate transporter"/>
    <property type="match status" value="1"/>
</dbReference>
<accession>A0A382K6S2</accession>
<evidence type="ECO:0000313" key="2">
    <source>
        <dbReference type="EMBL" id="SVC19223.1"/>
    </source>
</evidence>
<feature type="transmembrane region" description="Helical" evidence="1">
    <location>
        <begin position="6"/>
        <end position="31"/>
    </location>
</feature>
<dbReference type="AlphaFoldDB" id="A0A382K6S2"/>
<proteinExistence type="predicted"/>
<gene>
    <name evidence="2" type="ORF">METZ01_LOCUS272077</name>
</gene>